<dbReference type="EMBL" id="CAJNOW010011766">
    <property type="protein sequence ID" value="CAF1602967.1"/>
    <property type="molecule type" value="Genomic_DNA"/>
</dbReference>
<dbReference type="AlphaFoldDB" id="A0A816B1S6"/>
<gene>
    <name evidence="2" type="ORF">GIL414_LOCUS48533</name>
    <name evidence="1" type="ORF">KQP761_LOCUS22506</name>
</gene>
<name>A0A816B1S6_9BILA</name>
<feature type="non-terminal residue" evidence="1">
    <location>
        <position position="1"/>
    </location>
</feature>
<accession>A0A816B1S6</accession>
<proteinExistence type="predicted"/>
<protein>
    <submittedName>
        <fullName evidence="1">Uncharacterized protein</fullName>
    </submittedName>
</protein>
<dbReference type="EMBL" id="CAJOBJ010157642">
    <property type="protein sequence ID" value="CAF4832621.1"/>
    <property type="molecule type" value="Genomic_DNA"/>
</dbReference>
<evidence type="ECO:0000313" key="3">
    <source>
        <dbReference type="Proteomes" id="UP000663834"/>
    </source>
</evidence>
<organism evidence="1 3">
    <name type="scientific">Rotaria magnacalcarata</name>
    <dbReference type="NCBI Taxonomy" id="392030"/>
    <lineage>
        <taxon>Eukaryota</taxon>
        <taxon>Metazoa</taxon>
        <taxon>Spiralia</taxon>
        <taxon>Gnathifera</taxon>
        <taxon>Rotifera</taxon>
        <taxon>Eurotatoria</taxon>
        <taxon>Bdelloidea</taxon>
        <taxon>Philodinida</taxon>
        <taxon>Philodinidae</taxon>
        <taxon>Rotaria</taxon>
    </lineage>
</organism>
<dbReference type="Proteomes" id="UP000663834">
    <property type="component" value="Unassembled WGS sequence"/>
</dbReference>
<reference evidence="1" key="1">
    <citation type="submission" date="2021-02" db="EMBL/GenBank/DDBJ databases">
        <authorList>
            <person name="Nowell W R."/>
        </authorList>
    </citation>
    <scope>NUCLEOTIDE SEQUENCE</scope>
</reference>
<sequence>NLSTKSMFEICELNPFDMRVHGVEHHKGLDSDDDFDVV</sequence>
<evidence type="ECO:0000313" key="2">
    <source>
        <dbReference type="EMBL" id="CAF4832621.1"/>
    </source>
</evidence>
<evidence type="ECO:0000313" key="1">
    <source>
        <dbReference type="EMBL" id="CAF1602967.1"/>
    </source>
</evidence>
<comment type="caution">
    <text evidence="1">The sequence shown here is derived from an EMBL/GenBank/DDBJ whole genome shotgun (WGS) entry which is preliminary data.</text>
</comment>
<dbReference type="Proteomes" id="UP000681720">
    <property type="component" value="Unassembled WGS sequence"/>
</dbReference>